<gene>
    <name evidence="4" type="primary">infA</name>
    <name evidence="7" type="ORF">COS58_00395</name>
</gene>
<dbReference type="PROSITE" id="PS50832">
    <property type="entry name" value="S1_IF1_TYPE"/>
    <property type="match status" value="1"/>
</dbReference>
<dbReference type="GO" id="GO:0005829">
    <property type="term" value="C:cytosol"/>
    <property type="evidence" value="ECO:0007669"/>
    <property type="project" value="TreeGrafter"/>
</dbReference>
<keyword evidence="4" id="KW-0694">RNA-binding</keyword>
<evidence type="ECO:0000313" key="8">
    <source>
        <dbReference type="Proteomes" id="UP000228561"/>
    </source>
</evidence>
<dbReference type="GO" id="GO:0019843">
    <property type="term" value="F:rRNA binding"/>
    <property type="evidence" value="ECO:0007669"/>
    <property type="project" value="UniProtKB-UniRule"/>
</dbReference>
<accession>A0A2M7B9Q8</accession>
<feature type="domain" description="S1-like" evidence="6">
    <location>
        <begin position="1"/>
        <end position="73"/>
    </location>
</feature>
<reference evidence="8" key="1">
    <citation type="submission" date="2017-09" db="EMBL/GenBank/DDBJ databases">
        <title>Depth-based differentiation of microbial function through sediment-hosted aquifers and enrichment of novel symbionts in the deep terrestrial subsurface.</title>
        <authorList>
            <person name="Probst A.J."/>
            <person name="Ladd B."/>
            <person name="Jarett J.K."/>
            <person name="Geller-Mcgrath D.E."/>
            <person name="Sieber C.M.K."/>
            <person name="Emerson J.B."/>
            <person name="Anantharaman K."/>
            <person name="Thomas B.C."/>
            <person name="Malmstrom R."/>
            <person name="Stieglmeier M."/>
            <person name="Klingl A."/>
            <person name="Woyke T."/>
            <person name="Ryan C.M."/>
            <person name="Banfield J.F."/>
        </authorList>
    </citation>
    <scope>NUCLEOTIDE SEQUENCE [LARGE SCALE GENOMIC DNA]</scope>
</reference>
<dbReference type="EMBL" id="PEVG01000002">
    <property type="protein sequence ID" value="PIU99857.1"/>
    <property type="molecule type" value="Genomic_DNA"/>
</dbReference>
<evidence type="ECO:0000256" key="5">
    <source>
        <dbReference type="NCBIfam" id="TIGR00008"/>
    </source>
</evidence>
<keyword evidence="3 4" id="KW-0648">Protein biosynthesis</keyword>
<keyword evidence="4" id="KW-0699">rRNA-binding</keyword>
<dbReference type="SUPFAM" id="SSF50249">
    <property type="entry name" value="Nucleic acid-binding proteins"/>
    <property type="match status" value="1"/>
</dbReference>
<proteinExistence type="inferred from homology"/>
<evidence type="ECO:0000256" key="4">
    <source>
        <dbReference type="HAMAP-Rule" id="MF_00075"/>
    </source>
</evidence>
<organism evidence="7 8">
    <name type="scientific">Candidatus Tagabacteria bacterium CG03_land_8_20_14_0_80_41_22</name>
    <dbReference type="NCBI Taxonomy" id="1975020"/>
    <lineage>
        <taxon>Bacteria</taxon>
        <taxon>Candidatus Tagaibacteriota</taxon>
    </lineage>
</organism>
<name>A0A2M7B9Q8_9BACT</name>
<evidence type="ECO:0000256" key="1">
    <source>
        <dbReference type="ARBA" id="ARBA00010939"/>
    </source>
</evidence>
<dbReference type="InterPro" id="IPR012340">
    <property type="entry name" value="NA-bd_OB-fold"/>
</dbReference>
<dbReference type="NCBIfam" id="TIGR00008">
    <property type="entry name" value="infA"/>
    <property type="match status" value="1"/>
</dbReference>
<keyword evidence="2 4" id="KW-0396">Initiation factor</keyword>
<comment type="function">
    <text evidence="4">One of the essential components for the initiation of protein synthesis. Stabilizes the binding of IF-2 and IF-3 on the 30S subunit to which N-formylmethionyl-tRNA(fMet) subsequently binds. Helps modulate mRNA selection, yielding the 30S pre-initiation complex (PIC). Upon addition of the 50S ribosomal subunit IF-1, IF-2 and IF-3 are released leaving the mature 70S translation initiation complex.</text>
</comment>
<dbReference type="PANTHER" id="PTHR33370">
    <property type="entry name" value="TRANSLATION INITIATION FACTOR IF-1, CHLOROPLASTIC"/>
    <property type="match status" value="1"/>
</dbReference>
<comment type="subcellular location">
    <subcellularLocation>
        <location evidence="4">Cytoplasm</location>
    </subcellularLocation>
</comment>
<dbReference type="PANTHER" id="PTHR33370:SF1">
    <property type="entry name" value="TRANSLATION INITIATION FACTOR IF-1, CHLOROPLASTIC"/>
    <property type="match status" value="1"/>
</dbReference>
<comment type="caution">
    <text evidence="7">The sequence shown here is derived from an EMBL/GenBank/DDBJ whole genome shotgun (WGS) entry which is preliminary data.</text>
</comment>
<keyword evidence="4" id="KW-0963">Cytoplasm</keyword>
<dbReference type="CDD" id="cd04451">
    <property type="entry name" value="S1_IF1"/>
    <property type="match status" value="1"/>
</dbReference>
<dbReference type="GO" id="GO:0043022">
    <property type="term" value="F:ribosome binding"/>
    <property type="evidence" value="ECO:0007669"/>
    <property type="project" value="UniProtKB-UniRule"/>
</dbReference>
<dbReference type="GO" id="GO:0003743">
    <property type="term" value="F:translation initiation factor activity"/>
    <property type="evidence" value="ECO:0007669"/>
    <property type="project" value="UniProtKB-UniRule"/>
</dbReference>
<dbReference type="Proteomes" id="UP000228561">
    <property type="component" value="Unassembled WGS sequence"/>
</dbReference>
<dbReference type="InterPro" id="IPR006196">
    <property type="entry name" value="RNA-binding_domain_S1_IF1"/>
</dbReference>
<dbReference type="Gene3D" id="2.40.50.140">
    <property type="entry name" value="Nucleic acid-binding proteins"/>
    <property type="match status" value="1"/>
</dbReference>
<comment type="similarity">
    <text evidence="1 4">Belongs to the IF-1 family.</text>
</comment>
<dbReference type="AlphaFoldDB" id="A0A2M7B9Q8"/>
<comment type="subunit">
    <text evidence="4">Component of the 30S ribosomal translation pre-initiation complex which assembles on the 30S ribosome in the order IF-2 and IF-3, IF-1 and N-formylmethionyl-tRNA(fMet); mRNA recruitment can occur at any time during PIC assembly.</text>
</comment>
<evidence type="ECO:0000313" key="7">
    <source>
        <dbReference type="EMBL" id="PIU99857.1"/>
    </source>
</evidence>
<evidence type="ECO:0000256" key="3">
    <source>
        <dbReference type="ARBA" id="ARBA00022917"/>
    </source>
</evidence>
<evidence type="ECO:0000256" key="2">
    <source>
        <dbReference type="ARBA" id="ARBA00022540"/>
    </source>
</evidence>
<protein>
    <recommendedName>
        <fullName evidence="4 5">Translation initiation factor IF-1</fullName>
    </recommendedName>
</protein>
<dbReference type="HAMAP" id="MF_00075">
    <property type="entry name" value="IF_1"/>
    <property type="match status" value="1"/>
</dbReference>
<sequence>MPDSKEKREIVTGTVIEALPNTTFRVLLEGGPEIMAHLAGKMRLYHIRVFVGNKVRVELNPYSEDKGRITQRL</sequence>
<evidence type="ECO:0000259" key="6">
    <source>
        <dbReference type="PROSITE" id="PS50832"/>
    </source>
</evidence>
<dbReference type="Pfam" id="PF01176">
    <property type="entry name" value="eIF-1a"/>
    <property type="match status" value="1"/>
</dbReference>
<dbReference type="InterPro" id="IPR004368">
    <property type="entry name" value="TIF_IF1"/>
</dbReference>